<comment type="caution">
    <text evidence="1">The sequence shown here is derived from an EMBL/GenBank/DDBJ whole genome shotgun (WGS) entry which is preliminary data.</text>
</comment>
<proteinExistence type="predicted"/>
<sequence length="111" mass="13233">MLQWVWKHWELKFSFLRNSLTIEDRYLIVSYGREHLYPSSYSPDLASSDYHLFLFLKNHLLDQRYDDDDNINTTVLEWLANQAVDFYENGIQKLVIRYDKSFNAGGNYGGK</sequence>
<dbReference type="GO" id="GO:0003676">
    <property type="term" value="F:nucleic acid binding"/>
    <property type="evidence" value="ECO:0007669"/>
    <property type="project" value="InterPro"/>
</dbReference>
<dbReference type="PANTHER" id="PTHR46060:SF1">
    <property type="entry name" value="MARINER MOS1 TRANSPOSASE-LIKE PROTEIN"/>
    <property type="match status" value="1"/>
</dbReference>
<name>A0A4Y2RGR3_ARAVE</name>
<dbReference type="InterPro" id="IPR036397">
    <property type="entry name" value="RNaseH_sf"/>
</dbReference>
<evidence type="ECO:0000313" key="1">
    <source>
        <dbReference type="EMBL" id="GBN74992.1"/>
    </source>
</evidence>
<dbReference type="PANTHER" id="PTHR46060">
    <property type="entry name" value="MARINER MOS1 TRANSPOSASE-LIKE PROTEIN"/>
    <property type="match status" value="1"/>
</dbReference>
<dbReference type="InterPro" id="IPR052709">
    <property type="entry name" value="Transposase-MT_Hybrid"/>
</dbReference>
<dbReference type="Gene3D" id="3.30.420.10">
    <property type="entry name" value="Ribonuclease H-like superfamily/Ribonuclease H"/>
    <property type="match status" value="1"/>
</dbReference>
<reference evidence="1 2" key="1">
    <citation type="journal article" date="2019" name="Sci. Rep.">
        <title>Orb-weaving spider Araneus ventricosus genome elucidates the spidroin gene catalogue.</title>
        <authorList>
            <person name="Kono N."/>
            <person name="Nakamura H."/>
            <person name="Ohtoshi R."/>
            <person name="Moran D.A.P."/>
            <person name="Shinohara A."/>
            <person name="Yoshida Y."/>
            <person name="Fujiwara M."/>
            <person name="Mori M."/>
            <person name="Tomita M."/>
            <person name="Arakawa K."/>
        </authorList>
    </citation>
    <scope>NUCLEOTIDE SEQUENCE [LARGE SCALE GENOMIC DNA]</scope>
</reference>
<evidence type="ECO:0000313" key="2">
    <source>
        <dbReference type="Proteomes" id="UP000499080"/>
    </source>
</evidence>
<protein>
    <recommendedName>
        <fullName evidence="3">Histone-lysine N-methyltransferase SETMAR</fullName>
    </recommendedName>
</protein>
<organism evidence="1 2">
    <name type="scientific">Araneus ventricosus</name>
    <name type="common">Orbweaver spider</name>
    <name type="synonym">Epeira ventricosa</name>
    <dbReference type="NCBI Taxonomy" id="182803"/>
    <lineage>
        <taxon>Eukaryota</taxon>
        <taxon>Metazoa</taxon>
        <taxon>Ecdysozoa</taxon>
        <taxon>Arthropoda</taxon>
        <taxon>Chelicerata</taxon>
        <taxon>Arachnida</taxon>
        <taxon>Araneae</taxon>
        <taxon>Araneomorphae</taxon>
        <taxon>Entelegynae</taxon>
        <taxon>Araneoidea</taxon>
        <taxon>Araneidae</taxon>
        <taxon>Araneus</taxon>
    </lineage>
</organism>
<gene>
    <name evidence="1" type="ORF">AVEN_97240_1</name>
</gene>
<dbReference type="EMBL" id="BGPR01017063">
    <property type="protein sequence ID" value="GBN74992.1"/>
    <property type="molecule type" value="Genomic_DNA"/>
</dbReference>
<dbReference type="OrthoDB" id="10017160at2759"/>
<keyword evidence="2" id="KW-1185">Reference proteome</keyword>
<evidence type="ECO:0008006" key="3">
    <source>
        <dbReference type="Google" id="ProtNLM"/>
    </source>
</evidence>
<accession>A0A4Y2RGR3</accession>
<dbReference type="Proteomes" id="UP000499080">
    <property type="component" value="Unassembled WGS sequence"/>
</dbReference>
<dbReference type="AlphaFoldDB" id="A0A4Y2RGR3"/>